<dbReference type="SUPFAM" id="SSF46689">
    <property type="entry name" value="Homeodomain-like"/>
    <property type="match status" value="1"/>
</dbReference>
<proteinExistence type="predicted"/>
<dbReference type="SUPFAM" id="SSF48498">
    <property type="entry name" value="Tetracyclin repressor-like, C-terminal domain"/>
    <property type="match status" value="1"/>
</dbReference>
<dbReference type="PANTHER" id="PTHR30055:SF234">
    <property type="entry name" value="HTH-TYPE TRANSCRIPTIONAL REGULATOR BETI"/>
    <property type="match status" value="1"/>
</dbReference>
<dbReference type="InterPro" id="IPR050109">
    <property type="entry name" value="HTH-type_TetR-like_transc_reg"/>
</dbReference>
<dbReference type="PANTHER" id="PTHR30055">
    <property type="entry name" value="HTH-TYPE TRANSCRIPTIONAL REGULATOR RUTR"/>
    <property type="match status" value="1"/>
</dbReference>
<dbReference type="RefSeq" id="WP_329395970.1">
    <property type="nucleotide sequence ID" value="NZ_CP109019.1"/>
</dbReference>
<keyword evidence="4" id="KW-0804">Transcription</keyword>
<keyword evidence="3 5" id="KW-0238">DNA-binding</keyword>
<feature type="DNA-binding region" description="H-T-H motif" evidence="5">
    <location>
        <begin position="25"/>
        <end position="44"/>
    </location>
</feature>
<dbReference type="PRINTS" id="PR00455">
    <property type="entry name" value="HTHTETR"/>
</dbReference>
<dbReference type="Gene3D" id="1.10.357.10">
    <property type="entry name" value="Tetracycline Repressor, domain 2"/>
    <property type="match status" value="1"/>
</dbReference>
<sequence>MSTRQQLILETATRLIARRGVRGLRVEELAAEASVSTGLIYYHFGDRAGLMRRTLEFINERAERYTEPAASPRTDPRRHLEEMLLLELQDDPMVVENSTAWGEFRASARFDPELREQLRESTARWVEYAADLVRRAQEAGTVRDEVVAADAAERITALVEGLSERWLTGTLTLERARDLLRDALVLELGPEARK</sequence>
<feature type="domain" description="HTH tetR-type" evidence="6">
    <location>
        <begin position="2"/>
        <end position="62"/>
    </location>
</feature>
<gene>
    <name evidence="7" type="ORF">OG515_04675</name>
</gene>
<dbReference type="InterPro" id="IPR039538">
    <property type="entry name" value="BetI_C"/>
</dbReference>
<evidence type="ECO:0000256" key="4">
    <source>
        <dbReference type="ARBA" id="ARBA00023163"/>
    </source>
</evidence>
<accession>A0ABZ1XFA7</accession>
<evidence type="ECO:0000256" key="1">
    <source>
        <dbReference type="ARBA" id="ARBA00022491"/>
    </source>
</evidence>
<dbReference type="PROSITE" id="PS50977">
    <property type="entry name" value="HTH_TETR_2"/>
    <property type="match status" value="1"/>
</dbReference>
<reference evidence="7" key="1">
    <citation type="submission" date="2022-10" db="EMBL/GenBank/DDBJ databases">
        <title>The complete genomes of actinobacterial strains from the NBC collection.</title>
        <authorList>
            <person name="Joergensen T.S."/>
            <person name="Alvarez Arevalo M."/>
            <person name="Sterndorff E.B."/>
            <person name="Faurdal D."/>
            <person name="Vuksanovic O."/>
            <person name="Mourched A.-S."/>
            <person name="Charusanti P."/>
            <person name="Shaw S."/>
            <person name="Blin K."/>
            <person name="Weber T."/>
        </authorList>
    </citation>
    <scope>NUCLEOTIDE SEQUENCE</scope>
    <source>
        <strain evidence="7">NBC_00668</strain>
    </source>
</reference>
<evidence type="ECO:0000256" key="3">
    <source>
        <dbReference type="ARBA" id="ARBA00023125"/>
    </source>
</evidence>
<evidence type="ECO:0000256" key="2">
    <source>
        <dbReference type="ARBA" id="ARBA00023015"/>
    </source>
</evidence>
<dbReference type="InterPro" id="IPR036271">
    <property type="entry name" value="Tet_transcr_reg_TetR-rel_C_sf"/>
</dbReference>
<keyword evidence="2" id="KW-0805">Transcription regulation</keyword>
<organism evidence="7 8">
    <name type="scientific">Streptomyces melanogenes</name>
    <dbReference type="NCBI Taxonomy" id="67326"/>
    <lineage>
        <taxon>Bacteria</taxon>
        <taxon>Bacillati</taxon>
        <taxon>Actinomycetota</taxon>
        <taxon>Actinomycetes</taxon>
        <taxon>Kitasatosporales</taxon>
        <taxon>Streptomycetaceae</taxon>
        <taxon>Streptomyces</taxon>
    </lineage>
</organism>
<protein>
    <submittedName>
        <fullName evidence="7">TetR family transcriptional regulator</fullName>
    </submittedName>
</protein>
<dbReference type="InterPro" id="IPR009057">
    <property type="entry name" value="Homeodomain-like_sf"/>
</dbReference>
<keyword evidence="1" id="KW-0678">Repressor</keyword>
<dbReference type="EMBL" id="CP109019">
    <property type="protein sequence ID" value="WUT81546.1"/>
    <property type="molecule type" value="Genomic_DNA"/>
</dbReference>
<keyword evidence="8" id="KW-1185">Reference proteome</keyword>
<evidence type="ECO:0000313" key="7">
    <source>
        <dbReference type="EMBL" id="WUT81546.1"/>
    </source>
</evidence>
<evidence type="ECO:0000256" key="5">
    <source>
        <dbReference type="PROSITE-ProRule" id="PRU00335"/>
    </source>
</evidence>
<dbReference type="InterPro" id="IPR001647">
    <property type="entry name" value="HTH_TetR"/>
</dbReference>
<evidence type="ECO:0000259" key="6">
    <source>
        <dbReference type="PROSITE" id="PS50977"/>
    </source>
</evidence>
<evidence type="ECO:0000313" key="8">
    <source>
        <dbReference type="Proteomes" id="UP001432060"/>
    </source>
</evidence>
<name>A0ABZ1XFA7_9ACTN</name>
<dbReference type="Pfam" id="PF13977">
    <property type="entry name" value="TetR_C_6"/>
    <property type="match status" value="1"/>
</dbReference>
<dbReference type="Proteomes" id="UP001432060">
    <property type="component" value="Chromosome"/>
</dbReference>
<dbReference type="Pfam" id="PF00440">
    <property type="entry name" value="TetR_N"/>
    <property type="match status" value="1"/>
</dbReference>